<dbReference type="Pfam" id="PF13450">
    <property type="entry name" value="NAD_binding_8"/>
    <property type="match status" value="1"/>
</dbReference>
<protein>
    <submittedName>
        <fullName evidence="5">FAD binding domain protein</fullName>
    </submittedName>
</protein>
<feature type="transmembrane region" description="Helical" evidence="4">
    <location>
        <begin position="12"/>
        <end position="29"/>
    </location>
</feature>
<comment type="similarity">
    <text evidence="1">Belongs to the paxM FAD-dependent monooxygenase family.</text>
</comment>
<keyword evidence="6" id="KW-1185">Reference proteome</keyword>
<dbReference type="GO" id="GO:0004497">
    <property type="term" value="F:monooxygenase activity"/>
    <property type="evidence" value="ECO:0007669"/>
    <property type="project" value="UniProtKB-KW"/>
</dbReference>
<dbReference type="PANTHER" id="PTHR13789:SF317">
    <property type="entry name" value="FAD-BINDING DOMAIN-CONTAINING PROTEIN-RELATED"/>
    <property type="match status" value="1"/>
</dbReference>
<evidence type="ECO:0000313" key="5">
    <source>
        <dbReference type="EMBL" id="RJE22461.1"/>
    </source>
</evidence>
<dbReference type="PANTHER" id="PTHR13789">
    <property type="entry name" value="MONOOXYGENASE"/>
    <property type="match status" value="1"/>
</dbReference>
<keyword evidence="2" id="KW-0560">Oxidoreductase</keyword>
<accession>A0A3A2ZZH3</accession>
<proteinExistence type="inferred from homology"/>
<dbReference type="InterPro" id="IPR050493">
    <property type="entry name" value="FAD-dep_Monooxygenase_BioMet"/>
</dbReference>
<dbReference type="InterPro" id="IPR036188">
    <property type="entry name" value="FAD/NAD-bd_sf"/>
</dbReference>
<evidence type="ECO:0000256" key="4">
    <source>
        <dbReference type="SAM" id="Phobius"/>
    </source>
</evidence>
<keyword evidence="4" id="KW-1133">Transmembrane helix</keyword>
<dbReference type="AlphaFoldDB" id="A0A3A2ZZH3"/>
<gene>
    <name evidence="5" type="ORF">PHISCL_05193</name>
</gene>
<evidence type="ECO:0000256" key="2">
    <source>
        <dbReference type="ARBA" id="ARBA00023002"/>
    </source>
</evidence>
<evidence type="ECO:0000313" key="6">
    <source>
        <dbReference type="Proteomes" id="UP000266188"/>
    </source>
</evidence>
<keyword evidence="3" id="KW-0503">Monooxygenase</keyword>
<dbReference type="Proteomes" id="UP000266188">
    <property type="component" value="Unassembled WGS sequence"/>
</dbReference>
<dbReference type="PRINTS" id="PR00420">
    <property type="entry name" value="RNGMNOXGNASE"/>
</dbReference>
<evidence type="ECO:0000256" key="1">
    <source>
        <dbReference type="ARBA" id="ARBA00007992"/>
    </source>
</evidence>
<dbReference type="SUPFAM" id="SSF54373">
    <property type="entry name" value="FAD-linked reductases, C-terminal domain"/>
    <property type="match status" value="1"/>
</dbReference>
<sequence>MNTESQRPTLHIVIVGAGIAGLTAAIALGKQGHHVEIIEKSKFAQETGAAVHLPPNCTALLNWMDIDPAQFGGNLLEQMHFYDSHGFLRHKKQFAEIRGKWQAEWYLAHRVDLHNHLKQRAKETATLHTGCKIVSVNIKTGPPSVALDDGRVFVGDILLGADGLRSCIRREIAPASPAPYVVDKSCFRWLLPTSDLKKATATAESVREPGVFVEWAAGDRRLVAYPCSDNRMFNMVAFLPTADAGIPGGGWQATGDKTALVHAFSEFPSGVRALAEQAGDDLKVWELYEMESLPTWVTGHCALLGDAAHPFQPCKSALSAAYEMPTNVVDLGQGAAMAIEDAVSLATLLPRNTKTDDIPARLLLYEKARRPRVEMILGYTRLNGRDENDSSARRVTVTEMVHFMNKCFDHNEIKASSSLLEDSLAEKTLSSLT</sequence>
<dbReference type="STRING" id="2070753.A0A3A2ZZH3"/>
<dbReference type="EMBL" id="MVGC01000167">
    <property type="protein sequence ID" value="RJE22461.1"/>
    <property type="molecule type" value="Genomic_DNA"/>
</dbReference>
<name>A0A3A2ZZH3_9EURO</name>
<dbReference type="Gene3D" id="3.50.50.60">
    <property type="entry name" value="FAD/NAD(P)-binding domain"/>
    <property type="match status" value="1"/>
</dbReference>
<organism evidence="5 6">
    <name type="scientific">Aspergillus sclerotialis</name>
    <dbReference type="NCBI Taxonomy" id="2070753"/>
    <lineage>
        <taxon>Eukaryota</taxon>
        <taxon>Fungi</taxon>
        <taxon>Dikarya</taxon>
        <taxon>Ascomycota</taxon>
        <taxon>Pezizomycotina</taxon>
        <taxon>Eurotiomycetes</taxon>
        <taxon>Eurotiomycetidae</taxon>
        <taxon>Eurotiales</taxon>
        <taxon>Aspergillaceae</taxon>
        <taxon>Aspergillus</taxon>
        <taxon>Aspergillus subgen. Polypaecilum</taxon>
    </lineage>
</organism>
<comment type="caution">
    <text evidence="5">The sequence shown here is derived from an EMBL/GenBank/DDBJ whole genome shotgun (WGS) entry which is preliminary data.</text>
</comment>
<reference evidence="6" key="1">
    <citation type="submission" date="2017-02" db="EMBL/GenBank/DDBJ databases">
        <authorList>
            <person name="Tafer H."/>
            <person name="Lopandic K."/>
        </authorList>
    </citation>
    <scope>NUCLEOTIDE SEQUENCE [LARGE SCALE GENOMIC DNA]</scope>
    <source>
        <strain evidence="6">CBS 366.77</strain>
    </source>
</reference>
<dbReference type="OrthoDB" id="9993796at2759"/>
<dbReference type="SUPFAM" id="SSF51905">
    <property type="entry name" value="FAD/NAD(P)-binding domain"/>
    <property type="match status" value="1"/>
</dbReference>
<keyword evidence="4" id="KW-0812">Transmembrane</keyword>
<evidence type="ECO:0000256" key="3">
    <source>
        <dbReference type="ARBA" id="ARBA00023033"/>
    </source>
</evidence>
<keyword evidence="4" id="KW-0472">Membrane</keyword>